<gene>
    <name evidence="2" type="ORF">PBY51_024716</name>
</gene>
<dbReference type="EMBL" id="JAUZQC010000006">
    <property type="protein sequence ID" value="KAK5870052.1"/>
    <property type="molecule type" value="Genomic_DNA"/>
</dbReference>
<reference evidence="2 3" key="2">
    <citation type="journal article" date="2023" name="Mol. Biol. Evol.">
        <title>Genomics of Secondarily Temperate Adaptation in the Only Non-Antarctic Icefish.</title>
        <authorList>
            <person name="Rivera-Colon A.G."/>
            <person name="Rayamajhi N."/>
            <person name="Minhas B.F."/>
            <person name="Madrigal G."/>
            <person name="Bilyk K.T."/>
            <person name="Yoon V."/>
            <person name="Hune M."/>
            <person name="Gregory S."/>
            <person name="Cheng C.H.C."/>
            <person name="Catchen J.M."/>
        </authorList>
    </citation>
    <scope>NUCLEOTIDE SEQUENCE [LARGE SCALE GENOMIC DNA]</scope>
    <source>
        <strain evidence="2">JMC-PN-2008</strain>
    </source>
</reference>
<evidence type="ECO:0000313" key="2">
    <source>
        <dbReference type="EMBL" id="KAK5870052.1"/>
    </source>
</evidence>
<reference evidence="2 3" key="1">
    <citation type="journal article" date="2023" name="Genes (Basel)">
        <title>Chromosome-Level Genome Assembly and Circadian Gene Repertoire of the Patagonia Blennie Eleginops maclovinus-The Closest Ancestral Proxy of Antarctic Cryonotothenioids.</title>
        <authorList>
            <person name="Cheng C.C."/>
            <person name="Rivera-Colon A.G."/>
            <person name="Minhas B.F."/>
            <person name="Wilson L."/>
            <person name="Rayamajhi N."/>
            <person name="Vargas-Chacoff L."/>
            <person name="Catchen J.M."/>
        </authorList>
    </citation>
    <scope>NUCLEOTIDE SEQUENCE [LARGE SCALE GENOMIC DNA]</scope>
    <source>
        <strain evidence="2">JMC-PN-2008</strain>
    </source>
</reference>
<sequence length="84" mass="9352">MWVNECLPGLHRGRGDGQDRVRDQYIISYKLNSTWIDPEVVCDRLRTVDECTVNPTDQYGGHRGGGGRRVGHPLTEASAQGKEA</sequence>
<keyword evidence="3" id="KW-1185">Reference proteome</keyword>
<organism evidence="2 3">
    <name type="scientific">Eleginops maclovinus</name>
    <name type="common">Patagonian blennie</name>
    <name type="synonym">Eleginus maclovinus</name>
    <dbReference type="NCBI Taxonomy" id="56733"/>
    <lineage>
        <taxon>Eukaryota</taxon>
        <taxon>Metazoa</taxon>
        <taxon>Chordata</taxon>
        <taxon>Craniata</taxon>
        <taxon>Vertebrata</taxon>
        <taxon>Euteleostomi</taxon>
        <taxon>Actinopterygii</taxon>
        <taxon>Neopterygii</taxon>
        <taxon>Teleostei</taxon>
        <taxon>Neoteleostei</taxon>
        <taxon>Acanthomorphata</taxon>
        <taxon>Eupercaria</taxon>
        <taxon>Perciformes</taxon>
        <taxon>Notothenioidei</taxon>
        <taxon>Eleginopidae</taxon>
        <taxon>Eleginops</taxon>
    </lineage>
</organism>
<dbReference type="AlphaFoldDB" id="A0AAN7XZ72"/>
<protein>
    <submittedName>
        <fullName evidence="2">Uncharacterized protein</fullName>
    </submittedName>
</protein>
<accession>A0AAN7XZ72</accession>
<dbReference type="Proteomes" id="UP001346869">
    <property type="component" value="Unassembled WGS sequence"/>
</dbReference>
<name>A0AAN7XZ72_ELEMC</name>
<comment type="caution">
    <text evidence="2">The sequence shown here is derived from an EMBL/GenBank/DDBJ whole genome shotgun (WGS) entry which is preliminary data.</text>
</comment>
<feature type="region of interest" description="Disordered" evidence="1">
    <location>
        <begin position="55"/>
        <end position="84"/>
    </location>
</feature>
<evidence type="ECO:0000313" key="3">
    <source>
        <dbReference type="Proteomes" id="UP001346869"/>
    </source>
</evidence>
<evidence type="ECO:0000256" key="1">
    <source>
        <dbReference type="SAM" id="MobiDB-lite"/>
    </source>
</evidence>
<proteinExistence type="predicted"/>